<dbReference type="PANTHER" id="PTHR22909">
    <property type="entry name" value="GOLGI INTEGRAL MEMBRANE PROTEIN 4"/>
    <property type="match status" value="1"/>
</dbReference>
<evidence type="ECO:0000256" key="2">
    <source>
        <dbReference type="SAM" id="MobiDB-lite"/>
    </source>
</evidence>
<feature type="compositionally biased region" description="Basic and acidic residues" evidence="2">
    <location>
        <begin position="298"/>
        <end position="314"/>
    </location>
</feature>
<dbReference type="AlphaFoldDB" id="A0A2H8TCT5"/>
<dbReference type="GO" id="GO:0000139">
    <property type="term" value="C:Golgi membrane"/>
    <property type="evidence" value="ECO:0007669"/>
    <property type="project" value="InterPro"/>
</dbReference>
<feature type="coiled-coil region" evidence="1">
    <location>
        <begin position="62"/>
        <end position="174"/>
    </location>
</feature>
<feature type="region of interest" description="Disordered" evidence="2">
    <location>
        <begin position="266"/>
        <end position="358"/>
    </location>
</feature>
<name>A0A2H8TCT5_9HEMI</name>
<dbReference type="OrthoDB" id="6288648at2759"/>
<sequence>MVARGGKTRFIGFICMVLVLSAVLYIFHETQVELIDVRHSASSCTHQLESISSQLQVIVEHKLKLERSLEEEKHEHLKTKEELNAAIQDEKQLRDKQNVDSMNRYNEIERNHEVLQEEEKNLREALEKLKLKYLEEKNKNKQLTQKLNDAQDKILNLKNEKVKLKSGKENLENDLNNNLQKSNEFSNIKFIQKSNDIMNVTKLKSGSVTPAINPQAIDGATAKSSTPMISSIVISTNKSLSIENDEANPINQPIIIDISSNKVPNNALTSQNESVSTQESQVGGNESMKVMPAPPQEETVKKDPLNNNEEEKLSKQKNNSYKYEYEQEHFKEDGEIDKDDEDLNDFDAREDAHQNANK</sequence>
<proteinExistence type="predicted"/>
<reference evidence="4" key="1">
    <citation type="submission" date="2017-10" db="EMBL/GenBank/DDBJ databases">
        <title>Transcriptome Assembly of Sugarcane Aphid Adults.</title>
        <authorList>
            <person name="Scully E.D."/>
            <person name="Palmer N.A."/>
            <person name="Geib S.M."/>
            <person name="Sarath G."/>
            <person name="Sattler S.E."/>
        </authorList>
    </citation>
    <scope>NUCLEOTIDE SEQUENCE</scope>
    <source>
        <tissue evidence="4">Whole body</tissue>
    </source>
</reference>
<keyword evidence="3" id="KW-0812">Transmembrane</keyword>
<feature type="compositionally biased region" description="Polar residues" evidence="2">
    <location>
        <begin position="266"/>
        <end position="284"/>
    </location>
</feature>
<gene>
    <name evidence="4" type="primary">golim4_1</name>
</gene>
<evidence type="ECO:0000313" key="4">
    <source>
        <dbReference type="EMBL" id="MBW11927.1"/>
    </source>
</evidence>
<protein>
    <submittedName>
        <fullName evidence="4">Golgi integral membrane protein 4</fullName>
    </submittedName>
</protein>
<feature type="compositionally biased region" description="Basic and acidic residues" evidence="2">
    <location>
        <begin position="346"/>
        <end position="358"/>
    </location>
</feature>
<dbReference type="InterPro" id="IPR042336">
    <property type="entry name" value="GOLIM4"/>
</dbReference>
<feature type="compositionally biased region" description="Basic and acidic residues" evidence="2">
    <location>
        <begin position="323"/>
        <end position="333"/>
    </location>
</feature>
<dbReference type="PANTHER" id="PTHR22909:SF24">
    <property type="entry name" value="GOLGI INTEGRAL MEMBRANE PROTEIN 4-RELATED"/>
    <property type="match status" value="1"/>
</dbReference>
<accession>A0A2H8TCT5</accession>
<keyword evidence="1" id="KW-0175">Coiled coil</keyword>
<evidence type="ECO:0000256" key="1">
    <source>
        <dbReference type="SAM" id="Coils"/>
    </source>
</evidence>
<keyword evidence="3" id="KW-1133">Transmembrane helix</keyword>
<evidence type="ECO:0000256" key="3">
    <source>
        <dbReference type="SAM" id="Phobius"/>
    </source>
</evidence>
<dbReference type="EMBL" id="GFXV01000122">
    <property type="protein sequence ID" value="MBW11927.1"/>
    <property type="molecule type" value="Transcribed_RNA"/>
</dbReference>
<organism evidence="4">
    <name type="scientific">Melanaphis sacchari</name>
    <dbReference type="NCBI Taxonomy" id="742174"/>
    <lineage>
        <taxon>Eukaryota</taxon>
        <taxon>Metazoa</taxon>
        <taxon>Ecdysozoa</taxon>
        <taxon>Arthropoda</taxon>
        <taxon>Hexapoda</taxon>
        <taxon>Insecta</taxon>
        <taxon>Pterygota</taxon>
        <taxon>Neoptera</taxon>
        <taxon>Paraneoptera</taxon>
        <taxon>Hemiptera</taxon>
        <taxon>Sternorrhyncha</taxon>
        <taxon>Aphidomorpha</taxon>
        <taxon>Aphidoidea</taxon>
        <taxon>Aphididae</taxon>
        <taxon>Aphidini</taxon>
        <taxon>Melanaphis</taxon>
    </lineage>
</organism>
<keyword evidence="3" id="KW-0472">Membrane</keyword>
<feature type="transmembrane region" description="Helical" evidence="3">
    <location>
        <begin position="10"/>
        <end position="28"/>
    </location>
</feature>
<feature type="compositionally biased region" description="Acidic residues" evidence="2">
    <location>
        <begin position="334"/>
        <end position="345"/>
    </location>
</feature>